<sequence>MHVQYRGAVPHTPPYGNAPLQLVVAEVRHPQSADLTRGEIATLKQQLSSVAPLQATDQASDFQIEVGPNGVPGPPRVRTREVTKFLTRDRRTTISFSNEFLSVETTKYVGWTKFQRFLDAALRARQDVVPVDGLTRLGLRYIDEIRIPVSIQPVPNWSEWVQSSLLAPEVKVDSTSLTVAQQQSTVQYRLDGLGETLALRYGAVDGPPAVQSAPHLLRPDVPPEGPYFLIDTDVAWTLADGEDLPELLPVDVMKRADRLHGPTKAVFESVITGRLREEVLK</sequence>
<organism evidence="1 2">
    <name type="scientific">Agromyces neolithicus</name>
    <dbReference type="NCBI Taxonomy" id="269420"/>
    <lineage>
        <taxon>Bacteria</taxon>
        <taxon>Bacillati</taxon>
        <taxon>Actinomycetota</taxon>
        <taxon>Actinomycetes</taxon>
        <taxon>Micrococcales</taxon>
        <taxon>Microbacteriaceae</taxon>
        <taxon>Agromyces</taxon>
    </lineage>
</organism>
<evidence type="ECO:0000313" key="2">
    <source>
        <dbReference type="Proteomes" id="UP001500002"/>
    </source>
</evidence>
<dbReference type="NCBIfam" id="TIGR04255">
    <property type="entry name" value="sporadTIGR04255"/>
    <property type="match status" value="1"/>
</dbReference>
<reference evidence="1 2" key="1">
    <citation type="journal article" date="2019" name="Int. J. Syst. Evol. Microbiol.">
        <title>The Global Catalogue of Microorganisms (GCM) 10K type strain sequencing project: providing services to taxonomists for standard genome sequencing and annotation.</title>
        <authorList>
            <consortium name="The Broad Institute Genomics Platform"/>
            <consortium name="The Broad Institute Genome Sequencing Center for Infectious Disease"/>
            <person name="Wu L."/>
            <person name="Ma J."/>
        </authorList>
    </citation>
    <scope>NUCLEOTIDE SEQUENCE [LARGE SCALE GENOMIC DNA]</scope>
    <source>
        <strain evidence="1 2">JCM 14322</strain>
    </source>
</reference>
<dbReference type="InterPro" id="IPR026349">
    <property type="entry name" value="CHP04255"/>
</dbReference>
<protein>
    <submittedName>
        <fullName evidence="1">TIGR04255 family protein</fullName>
    </submittedName>
</protein>
<name>A0ABN2M142_9MICO</name>
<keyword evidence="2" id="KW-1185">Reference proteome</keyword>
<dbReference type="Proteomes" id="UP001500002">
    <property type="component" value="Unassembled WGS sequence"/>
</dbReference>
<evidence type="ECO:0000313" key="1">
    <source>
        <dbReference type="EMBL" id="GAA1805647.1"/>
    </source>
</evidence>
<comment type="caution">
    <text evidence="1">The sequence shown here is derived from an EMBL/GenBank/DDBJ whole genome shotgun (WGS) entry which is preliminary data.</text>
</comment>
<accession>A0ABN2M142</accession>
<gene>
    <name evidence="1" type="ORF">GCM10009749_12250</name>
</gene>
<proteinExistence type="predicted"/>
<dbReference type="EMBL" id="BAAANJ010000004">
    <property type="protein sequence ID" value="GAA1805647.1"/>
    <property type="molecule type" value="Genomic_DNA"/>
</dbReference>